<proteinExistence type="inferred from homology"/>
<protein>
    <submittedName>
        <fullName evidence="4">Glucokinase</fullName>
        <ecNumber evidence="4">2.7.1.2</ecNumber>
    </submittedName>
</protein>
<dbReference type="PANTHER" id="PTHR47690:SF1">
    <property type="entry name" value="GLUCOKINASE"/>
    <property type="match status" value="1"/>
</dbReference>
<dbReference type="InterPro" id="IPR043129">
    <property type="entry name" value="ATPase_NBD"/>
</dbReference>
<dbReference type="InterPro" id="IPR003836">
    <property type="entry name" value="Glucokinase"/>
</dbReference>
<reference evidence="4 5" key="1">
    <citation type="submission" date="2019-02" db="EMBL/GenBank/DDBJ databases">
        <title>Deep-cultivation of Planctomycetes and their phenomic and genomic characterization uncovers novel biology.</title>
        <authorList>
            <person name="Wiegand S."/>
            <person name="Jogler M."/>
            <person name="Boedeker C."/>
            <person name="Pinto D."/>
            <person name="Vollmers J."/>
            <person name="Rivas-Marin E."/>
            <person name="Kohn T."/>
            <person name="Peeters S.H."/>
            <person name="Heuer A."/>
            <person name="Rast P."/>
            <person name="Oberbeckmann S."/>
            <person name="Bunk B."/>
            <person name="Jeske O."/>
            <person name="Meyerdierks A."/>
            <person name="Storesund J.E."/>
            <person name="Kallscheuer N."/>
            <person name="Luecker S."/>
            <person name="Lage O.M."/>
            <person name="Pohl T."/>
            <person name="Merkel B.J."/>
            <person name="Hornburger P."/>
            <person name="Mueller R.-W."/>
            <person name="Bruemmer F."/>
            <person name="Labrenz M."/>
            <person name="Spormann A.M."/>
            <person name="Op den Camp H."/>
            <person name="Overmann J."/>
            <person name="Amann R."/>
            <person name="Jetten M.S.M."/>
            <person name="Mascher T."/>
            <person name="Medema M.H."/>
            <person name="Devos D.P."/>
            <person name="Kaster A.-K."/>
            <person name="Ovreas L."/>
            <person name="Rohde M."/>
            <person name="Galperin M.Y."/>
            <person name="Jogler C."/>
        </authorList>
    </citation>
    <scope>NUCLEOTIDE SEQUENCE [LARGE SCALE GENOMIC DNA]</scope>
    <source>
        <strain evidence="4 5">TBK1r</strain>
    </source>
</reference>
<name>A0ABX5XY09_9BACT</name>
<dbReference type="GO" id="GO:0004340">
    <property type="term" value="F:glucokinase activity"/>
    <property type="evidence" value="ECO:0007669"/>
    <property type="project" value="UniProtKB-EC"/>
</dbReference>
<dbReference type="EC" id="2.7.1.2" evidence="4"/>
<dbReference type="InterPro" id="IPR050201">
    <property type="entry name" value="Bacterial_glucokinase"/>
</dbReference>
<organism evidence="4 5">
    <name type="scientific">Stieleria magnilauensis</name>
    <dbReference type="NCBI Taxonomy" id="2527963"/>
    <lineage>
        <taxon>Bacteria</taxon>
        <taxon>Pseudomonadati</taxon>
        <taxon>Planctomycetota</taxon>
        <taxon>Planctomycetia</taxon>
        <taxon>Pirellulales</taxon>
        <taxon>Pirellulaceae</taxon>
        <taxon>Stieleria</taxon>
    </lineage>
</organism>
<evidence type="ECO:0000256" key="1">
    <source>
        <dbReference type="ARBA" id="ARBA00022679"/>
    </source>
</evidence>
<evidence type="ECO:0000256" key="2">
    <source>
        <dbReference type="ARBA" id="ARBA00022777"/>
    </source>
</evidence>
<dbReference type="Gene3D" id="3.40.367.20">
    <property type="match status" value="1"/>
</dbReference>
<accession>A0ABX5XY09</accession>
<dbReference type="Pfam" id="PF02685">
    <property type="entry name" value="Glucokinase"/>
    <property type="match status" value="1"/>
</dbReference>
<keyword evidence="2" id="KW-0418">Kinase</keyword>
<dbReference type="EMBL" id="CP036432">
    <property type="protein sequence ID" value="QDV85825.1"/>
    <property type="molecule type" value="Genomic_DNA"/>
</dbReference>
<evidence type="ECO:0000313" key="4">
    <source>
        <dbReference type="EMBL" id="QDV85825.1"/>
    </source>
</evidence>
<comment type="similarity">
    <text evidence="3">Belongs to the bacterial glucokinase family.</text>
</comment>
<evidence type="ECO:0000256" key="3">
    <source>
        <dbReference type="RuleBase" id="RU004046"/>
    </source>
</evidence>
<sequence>MATGGVFVGGGIAPRILPALQAGDFAHSFVQKGRLRSVLADVPVRVMLTGRAALLGVAQCAHLSAGGLS</sequence>
<keyword evidence="1 4" id="KW-0808">Transferase</keyword>
<gene>
    <name evidence="4" type="primary">glk</name>
    <name evidence="4" type="ORF">TBK1r_48410</name>
</gene>
<dbReference type="SUPFAM" id="SSF53067">
    <property type="entry name" value="Actin-like ATPase domain"/>
    <property type="match status" value="1"/>
</dbReference>
<keyword evidence="5" id="KW-1185">Reference proteome</keyword>
<dbReference type="PANTHER" id="PTHR47690">
    <property type="entry name" value="GLUCOKINASE"/>
    <property type="match status" value="1"/>
</dbReference>
<evidence type="ECO:0000313" key="5">
    <source>
        <dbReference type="Proteomes" id="UP000318081"/>
    </source>
</evidence>
<dbReference type="Proteomes" id="UP000318081">
    <property type="component" value="Chromosome"/>
</dbReference>